<dbReference type="Proteomes" id="UP000810292">
    <property type="component" value="Unassembled WGS sequence"/>
</dbReference>
<proteinExistence type="predicted"/>
<dbReference type="InterPro" id="IPR028082">
    <property type="entry name" value="Peripla_BP_I"/>
</dbReference>
<dbReference type="AlphaFoldDB" id="A0A9D9NCL8"/>
<dbReference type="PANTHER" id="PTHR30146">
    <property type="entry name" value="LACI-RELATED TRANSCRIPTIONAL REPRESSOR"/>
    <property type="match status" value="1"/>
</dbReference>
<dbReference type="InterPro" id="IPR046335">
    <property type="entry name" value="LacI/GalR-like_sensor"/>
</dbReference>
<dbReference type="GO" id="GO:0000976">
    <property type="term" value="F:transcription cis-regulatory region binding"/>
    <property type="evidence" value="ECO:0007669"/>
    <property type="project" value="TreeGrafter"/>
</dbReference>
<dbReference type="Pfam" id="PF13377">
    <property type="entry name" value="Peripla_BP_3"/>
    <property type="match status" value="1"/>
</dbReference>
<dbReference type="Gene3D" id="3.40.50.2300">
    <property type="match status" value="2"/>
</dbReference>
<evidence type="ECO:0000259" key="5">
    <source>
        <dbReference type="PROSITE" id="PS50932"/>
    </source>
</evidence>
<dbReference type="Gene3D" id="1.10.260.40">
    <property type="entry name" value="lambda repressor-like DNA-binding domains"/>
    <property type="match status" value="1"/>
</dbReference>
<evidence type="ECO:0000256" key="3">
    <source>
        <dbReference type="ARBA" id="ARBA00023125"/>
    </source>
</evidence>
<evidence type="ECO:0000256" key="2">
    <source>
        <dbReference type="ARBA" id="ARBA00023015"/>
    </source>
</evidence>
<reference evidence="7" key="1">
    <citation type="submission" date="2020-10" db="EMBL/GenBank/DDBJ databases">
        <authorList>
            <person name="Gilroy R."/>
        </authorList>
    </citation>
    <scope>NUCLEOTIDE SEQUENCE</scope>
    <source>
        <strain evidence="7">14700</strain>
    </source>
</reference>
<keyword evidence="2" id="KW-0805">Transcription regulation</keyword>
<feature type="domain" description="HTH cro/C1-type" evidence="6">
    <location>
        <begin position="3"/>
        <end position="50"/>
    </location>
</feature>
<keyword evidence="3 7" id="KW-0238">DNA-binding</keyword>
<dbReference type="InterPro" id="IPR010982">
    <property type="entry name" value="Lambda_DNA-bd_dom_sf"/>
</dbReference>
<organism evidence="7 8">
    <name type="scientific">Candidatus Ornithospirochaeta stercoravium</name>
    <dbReference type="NCBI Taxonomy" id="2840897"/>
    <lineage>
        <taxon>Bacteria</taxon>
        <taxon>Pseudomonadati</taxon>
        <taxon>Spirochaetota</taxon>
        <taxon>Spirochaetia</taxon>
        <taxon>Spirochaetales</taxon>
        <taxon>Spirochaetaceae</taxon>
        <taxon>Spirochaetaceae incertae sedis</taxon>
        <taxon>Candidatus Ornithospirochaeta</taxon>
    </lineage>
</organism>
<evidence type="ECO:0000256" key="1">
    <source>
        <dbReference type="ARBA" id="ARBA00022491"/>
    </source>
</evidence>
<dbReference type="PROSITE" id="PS50932">
    <property type="entry name" value="HTH_LACI_2"/>
    <property type="match status" value="1"/>
</dbReference>
<sequence>MATIKDVAAEAGLSVGTVSRILNNRGYISPKAREKVENAMRKLKYQPNEIARSLSQSNSSMVGIIIPTLLNPYFSTLFKYLDDELDARGMQPLIFISDGDDDKEIRFLDKCKKNRVSGIILCSGNFKAVRLVDYGVPIVSIERMGLEGAISVVCDNYNGGKLAARHLIERGCRHLVMIAGDQDEAMPADSRVCGFEECAKAAGLGTTITHATKEMFHSQDYRALVESVFSRNPEMDGLFCSSDIIAATAVKIASEKNISVPSSLKIIGFDDTWFSSSITPSLTTIRQPMKEMAMLAISSLEAAWKAGSFPSSMIKLDVSLIIREST</sequence>
<dbReference type="EMBL" id="JADIMF010000003">
    <property type="protein sequence ID" value="MBO8468200.1"/>
    <property type="molecule type" value="Genomic_DNA"/>
</dbReference>
<dbReference type="SUPFAM" id="SSF47413">
    <property type="entry name" value="lambda repressor-like DNA-binding domains"/>
    <property type="match status" value="1"/>
</dbReference>
<dbReference type="PANTHER" id="PTHR30146:SF95">
    <property type="entry name" value="RIBOSE OPERON REPRESSOR"/>
    <property type="match status" value="1"/>
</dbReference>
<gene>
    <name evidence="7" type="ORF">IAA72_00255</name>
</gene>
<reference evidence="7" key="2">
    <citation type="journal article" date="2021" name="PeerJ">
        <title>Extensive microbial diversity within the chicken gut microbiome revealed by metagenomics and culture.</title>
        <authorList>
            <person name="Gilroy R."/>
            <person name="Ravi A."/>
            <person name="Getino M."/>
            <person name="Pursley I."/>
            <person name="Horton D.L."/>
            <person name="Alikhan N.F."/>
            <person name="Baker D."/>
            <person name="Gharbi K."/>
            <person name="Hall N."/>
            <person name="Watson M."/>
            <person name="Adriaenssens E.M."/>
            <person name="Foster-Nyarko E."/>
            <person name="Jarju S."/>
            <person name="Secka A."/>
            <person name="Antonio M."/>
            <person name="Oren A."/>
            <person name="Chaudhuri R.R."/>
            <person name="La Ragione R."/>
            <person name="Hildebrand F."/>
            <person name="Pallen M.J."/>
        </authorList>
    </citation>
    <scope>NUCLEOTIDE SEQUENCE</scope>
    <source>
        <strain evidence="7">14700</strain>
    </source>
</reference>
<feature type="domain" description="HTH lacI-type" evidence="5">
    <location>
        <begin position="2"/>
        <end position="56"/>
    </location>
</feature>
<keyword evidence="1" id="KW-0678">Repressor</keyword>
<dbReference type="CDD" id="cd06291">
    <property type="entry name" value="PBP1_Qymf-like"/>
    <property type="match status" value="1"/>
</dbReference>
<evidence type="ECO:0000313" key="8">
    <source>
        <dbReference type="Proteomes" id="UP000810292"/>
    </source>
</evidence>
<protein>
    <submittedName>
        <fullName evidence="7">LacI family DNA-binding transcriptional regulator</fullName>
    </submittedName>
</protein>
<dbReference type="Pfam" id="PF00356">
    <property type="entry name" value="LacI"/>
    <property type="match status" value="1"/>
</dbReference>
<evidence type="ECO:0000313" key="7">
    <source>
        <dbReference type="EMBL" id="MBO8468200.1"/>
    </source>
</evidence>
<evidence type="ECO:0000259" key="6">
    <source>
        <dbReference type="PROSITE" id="PS50943"/>
    </source>
</evidence>
<comment type="caution">
    <text evidence="7">The sequence shown here is derived from an EMBL/GenBank/DDBJ whole genome shotgun (WGS) entry which is preliminary data.</text>
</comment>
<dbReference type="InterPro" id="IPR000843">
    <property type="entry name" value="HTH_LacI"/>
</dbReference>
<evidence type="ECO:0000256" key="4">
    <source>
        <dbReference type="ARBA" id="ARBA00023163"/>
    </source>
</evidence>
<keyword evidence="4" id="KW-0804">Transcription</keyword>
<accession>A0A9D9NCL8</accession>
<dbReference type="SUPFAM" id="SSF53822">
    <property type="entry name" value="Periplasmic binding protein-like I"/>
    <property type="match status" value="1"/>
</dbReference>
<dbReference type="CDD" id="cd01392">
    <property type="entry name" value="HTH_LacI"/>
    <property type="match status" value="1"/>
</dbReference>
<dbReference type="InterPro" id="IPR001387">
    <property type="entry name" value="Cro/C1-type_HTH"/>
</dbReference>
<dbReference type="GO" id="GO:0003700">
    <property type="term" value="F:DNA-binding transcription factor activity"/>
    <property type="evidence" value="ECO:0007669"/>
    <property type="project" value="TreeGrafter"/>
</dbReference>
<dbReference type="PROSITE" id="PS50943">
    <property type="entry name" value="HTH_CROC1"/>
    <property type="match status" value="1"/>
</dbReference>
<name>A0A9D9NCL8_9SPIO</name>
<dbReference type="SMART" id="SM00354">
    <property type="entry name" value="HTH_LACI"/>
    <property type="match status" value="1"/>
</dbReference>